<keyword evidence="1" id="KW-0472">Membrane</keyword>
<keyword evidence="1" id="KW-1133">Transmembrane helix</keyword>
<reference evidence="2 3" key="2">
    <citation type="submission" date="2020-08" db="EMBL/GenBank/DDBJ databases">
        <authorList>
            <person name="Ueki A."/>
            <person name="Tonouchi A."/>
        </authorList>
    </citation>
    <scope>NUCLEOTIDE SEQUENCE [LARGE SCALE GENOMIC DNA]</scope>
    <source>
        <strain evidence="2 3">CTTW</strain>
    </source>
</reference>
<feature type="transmembrane region" description="Helical" evidence="1">
    <location>
        <begin position="7"/>
        <end position="25"/>
    </location>
</feature>
<keyword evidence="1" id="KW-0812">Transmembrane</keyword>
<keyword evidence="3" id="KW-1185">Reference proteome</keyword>
<name>A0A7I8DNV0_9FIRM</name>
<evidence type="ECO:0000256" key="1">
    <source>
        <dbReference type="SAM" id="Phobius"/>
    </source>
</evidence>
<accession>A0A7I8DNV0</accession>
<dbReference type="AlphaFoldDB" id="A0A7I8DNV0"/>
<dbReference type="Proteomes" id="UP000515703">
    <property type="component" value="Chromosome"/>
</dbReference>
<dbReference type="EMBL" id="AP023368">
    <property type="protein sequence ID" value="BCJ98961.1"/>
    <property type="molecule type" value="Genomic_DNA"/>
</dbReference>
<evidence type="ECO:0000313" key="2">
    <source>
        <dbReference type="EMBL" id="BCJ98961.1"/>
    </source>
</evidence>
<proteinExistence type="predicted"/>
<evidence type="ECO:0000313" key="3">
    <source>
        <dbReference type="Proteomes" id="UP000515703"/>
    </source>
</evidence>
<sequence>MLKIILGIIYFILFAIGSMFLYFGINSLKKAQMNDDSLYDKAILYFKLFILILVVNGIFTIMCFVLLQ</sequence>
<feature type="transmembrane region" description="Helical" evidence="1">
    <location>
        <begin position="45"/>
        <end position="67"/>
    </location>
</feature>
<reference evidence="2 3" key="1">
    <citation type="submission" date="2020-08" db="EMBL/GenBank/DDBJ databases">
        <title>Draft genome sequencing of an Anaerocolumna strain isolated from anoxic soil subjected to BSD treatment.</title>
        <authorList>
            <person name="Uek A."/>
            <person name="Tonouchi A."/>
        </authorList>
    </citation>
    <scope>NUCLEOTIDE SEQUENCE [LARGE SCALE GENOMIC DNA]</scope>
    <source>
        <strain evidence="2 3">CTTW</strain>
    </source>
</reference>
<protein>
    <submittedName>
        <fullName evidence="2">Uncharacterized protein</fullName>
    </submittedName>
</protein>
<dbReference type="KEGG" id="acht:bsdcttw_20020"/>
<organism evidence="2 3">
    <name type="scientific">Anaerocolumna chitinilytica</name>
    <dbReference type="NCBI Taxonomy" id="1727145"/>
    <lineage>
        <taxon>Bacteria</taxon>
        <taxon>Bacillati</taxon>
        <taxon>Bacillota</taxon>
        <taxon>Clostridia</taxon>
        <taxon>Lachnospirales</taxon>
        <taxon>Lachnospiraceae</taxon>
        <taxon>Anaerocolumna</taxon>
    </lineage>
</organism>
<gene>
    <name evidence="2" type="ORF">bsdcttw_20020</name>
</gene>